<protein>
    <submittedName>
        <fullName evidence="1">Uncharacterized protein</fullName>
    </submittedName>
</protein>
<gene>
    <name evidence="1" type="ORF">METZ01_LOCUS439333</name>
</gene>
<proteinExistence type="predicted"/>
<evidence type="ECO:0000313" key="1">
    <source>
        <dbReference type="EMBL" id="SVD86479.1"/>
    </source>
</evidence>
<sequence>MGIFGKTSGTNERYSKYKSIADIAMQLVKEHANNLDRNFEEIMTSGSPKRQSLRLSSFLAGFIGIAAENKEFPHMAGWASGGRLKELSDAIQEVIADNQYLPWDLDYHFFHNNRKKKIQSTNKN</sequence>
<organism evidence="1">
    <name type="scientific">marine metagenome</name>
    <dbReference type="NCBI Taxonomy" id="408172"/>
    <lineage>
        <taxon>unclassified sequences</taxon>
        <taxon>metagenomes</taxon>
        <taxon>ecological metagenomes</taxon>
    </lineage>
</organism>
<accession>A0A382YU66</accession>
<dbReference type="EMBL" id="UINC01178366">
    <property type="protein sequence ID" value="SVD86479.1"/>
    <property type="molecule type" value="Genomic_DNA"/>
</dbReference>
<name>A0A382YU66_9ZZZZ</name>
<reference evidence="1" key="1">
    <citation type="submission" date="2018-05" db="EMBL/GenBank/DDBJ databases">
        <authorList>
            <person name="Lanie J.A."/>
            <person name="Ng W.-L."/>
            <person name="Kazmierczak K.M."/>
            <person name="Andrzejewski T.M."/>
            <person name="Davidsen T.M."/>
            <person name="Wayne K.J."/>
            <person name="Tettelin H."/>
            <person name="Glass J.I."/>
            <person name="Rusch D."/>
            <person name="Podicherti R."/>
            <person name="Tsui H.-C.T."/>
            <person name="Winkler M.E."/>
        </authorList>
    </citation>
    <scope>NUCLEOTIDE SEQUENCE</scope>
</reference>
<dbReference type="AlphaFoldDB" id="A0A382YU66"/>